<feature type="chain" id="PRO_5009948740" evidence="1">
    <location>
        <begin position="30"/>
        <end position="164"/>
    </location>
</feature>
<dbReference type="SUPFAM" id="SSF53474">
    <property type="entry name" value="alpha/beta-Hydrolases"/>
    <property type="match status" value="1"/>
</dbReference>
<reference evidence="2" key="1">
    <citation type="journal article" date="2009" name="Plant Mol. Biol.">
        <title>Insights into corn genes derived from large-scale cDNA sequencing.</title>
        <authorList>
            <person name="Alexandrov N.N."/>
            <person name="Brover V.V."/>
            <person name="Freidin S."/>
            <person name="Troukhan M.E."/>
            <person name="Tatarinova T.V."/>
            <person name="Zhang H."/>
            <person name="Swaller T.J."/>
            <person name="Lu Y.P."/>
            <person name="Bouck J."/>
            <person name="Flavell R.B."/>
            <person name="Feldmann K.A."/>
        </authorList>
    </citation>
    <scope>NUCLEOTIDE SEQUENCE</scope>
</reference>
<proteinExistence type="evidence at transcript level"/>
<sequence>MAGQRWVGKVAAAAVVALLLLSTALPGGARREPDVNNNGRSFVFNYTLTKAVVEYAAAVYMTDLTALYTWTCSRCNDLTRGFEMTCIIVDVQNCLQAFVGVDHNLNAIIVSIRGTQENSIQNWIKDLIWKQVKLNYPNMPNAKFYVQPSRMLFARQGSYMDTVT</sequence>
<protein>
    <submittedName>
        <fullName evidence="2">Triacylglycerol Lipase</fullName>
    </submittedName>
</protein>
<dbReference type="PANTHER" id="PTHR45856:SF19">
    <property type="entry name" value="ALPHA_BETA-HYDROLASES SUPERFAMILY PROTEIN"/>
    <property type="match status" value="1"/>
</dbReference>
<feature type="signal peptide" evidence="1">
    <location>
        <begin position="1"/>
        <end position="29"/>
    </location>
</feature>
<dbReference type="PANTHER" id="PTHR45856">
    <property type="entry name" value="ALPHA/BETA-HYDROLASES SUPERFAMILY PROTEIN"/>
    <property type="match status" value="1"/>
</dbReference>
<keyword evidence="1" id="KW-0732">Signal</keyword>
<evidence type="ECO:0000256" key="1">
    <source>
        <dbReference type="SAM" id="SignalP"/>
    </source>
</evidence>
<accession>B6T3B5</accession>
<dbReference type="EMBL" id="EU959480">
    <property type="protein sequence ID" value="ACG31598.1"/>
    <property type="molecule type" value="mRNA"/>
</dbReference>
<dbReference type="InterPro" id="IPR051218">
    <property type="entry name" value="Sec_MonoDiacylglyc_Lipase"/>
</dbReference>
<dbReference type="ExpressionAtlas" id="B6T3B5">
    <property type="expression patterns" value="baseline and differential"/>
</dbReference>
<dbReference type="InterPro" id="IPR029058">
    <property type="entry name" value="AB_hydrolase_fold"/>
</dbReference>
<organism evidence="2">
    <name type="scientific">Zea mays</name>
    <name type="common">Maize</name>
    <dbReference type="NCBI Taxonomy" id="4577"/>
    <lineage>
        <taxon>Eukaryota</taxon>
        <taxon>Viridiplantae</taxon>
        <taxon>Streptophyta</taxon>
        <taxon>Embryophyta</taxon>
        <taxon>Tracheophyta</taxon>
        <taxon>Spermatophyta</taxon>
        <taxon>Magnoliopsida</taxon>
        <taxon>Liliopsida</taxon>
        <taxon>Poales</taxon>
        <taxon>Poaceae</taxon>
        <taxon>PACMAD clade</taxon>
        <taxon>Panicoideae</taxon>
        <taxon>Andropogonodae</taxon>
        <taxon>Andropogoneae</taxon>
        <taxon>Tripsacinae</taxon>
        <taxon>Zea</taxon>
    </lineage>
</organism>
<dbReference type="Gene3D" id="3.40.50.1820">
    <property type="entry name" value="alpha/beta hydrolase"/>
    <property type="match status" value="1"/>
</dbReference>
<evidence type="ECO:0000313" key="2">
    <source>
        <dbReference type="EMBL" id="ACG31598.1"/>
    </source>
</evidence>
<name>B6T3B5_MAIZE</name>
<dbReference type="AlphaFoldDB" id="B6T3B5"/>